<dbReference type="Proteomes" id="UP000321168">
    <property type="component" value="Unassembled WGS sequence"/>
</dbReference>
<keyword evidence="2" id="KW-0732">Signal</keyword>
<dbReference type="InterPro" id="IPR005632">
    <property type="entry name" value="Chaperone_Skp"/>
</dbReference>
<name>A0A5C6VCW9_9FLAO</name>
<organism evidence="4 5">
    <name type="scientific">Luteibaculum oceani</name>
    <dbReference type="NCBI Taxonomy" id="1294296"/>
    <lineage>
        <taxon>Bacteria</taxon>
        <taxon>Pseudomonadati</taxon>
        <taxon>Bacteroidota</taxon>
        <taxon>Flavobacteriia</taxon>
        <taxon>Flavobacteriales</taxon>
        <taxon>Luteibaculaceae</taxon>
        <taxon>Luteibaculum</taxon>
    </lineage>
</organism>
<evidence type="ECO:0000313" key="4">
    <source>
        <dbReference type="EMBL" id="TXC81435.1"/>
    </source>
</evidence>
<dbReference type="InterPro" id="IPR024930">
    <property type="entry name" value="Skp_dom_sf"/>
</dbReference>
<dbReference type="Pfam" id="PF03938">
    <property type="entry name" value="OmpH"/>
    <property type="match status" value="1"/>
</dbReference>
<proteinExistence type="inferred from homology"/>
<dbReference type="EMBL" id="VORB01000004">
    <property type="protein sequence ID" value="TXC81435.1"/>
    <property type="molecule type" value="Genomic_DNA"/>
</dbReference>
<dbReference type="Gene3D" id="3.30.910.20">
    <property type="entry name" value="Skp domain"/>
    <property type="match status" value="1"/>
</dbReference>
<gene>
    <name evidence="4" type="ORF">FRX97_05360</name>
</gene>
<dbReference type="PANTHER" id="PTHR35089">
    <property type="entry name" value="CHAPERONE PROTEIN SKP"/>
    <property type="match status" value="1"/>
</dbReference>
<keyword evidence="5" id="KW-1185">Reference proteome</keyword>
<protein>
    <submittedName>
        <fullName evidence="4">OmpH family outer membrane protein</fullName>
    </submittedName>
</protein>
<dbReference type="GO" id="GO:0050821">
    <property type="term" value="P:protein stabilization"/>
    <property type="evidence" value="ECO:0007669"/>
    <property type="project" value="TreeGrafter"/>
</dbReference>
<evidence type="ECO:0000256" key="2">
    <source>
        <dbReference type="ARBA" id="ARBA00022729"/>
    </source>
</evidence>
<dbReference type="AlphaFoldDB" id="A0A5C6VCW9"/>
<dbReference type="PANTHER" id="PTHR35089:SF1">
    <property type="entry name" value="CHAPERONE PROTEIN SKP"/>
    <property type="match status" value="1"/>
</dbReference>
<comment type="similarity">
    <text evidence="1">Belongs to the Skp family.</text>
</comment>
<evidence type="ECO:0000313" key="5">
    <source>
        <dbReference type="Proteomes" id="UP000321168"/>
    </source>
</evidence>
<evidence type="ECO:0000256" key="1">
    <source>
        <dbReference type="ARBA" id="ARBA00009091"/>
    </source>
</evidence>
<dbReference type="SMART" id="SM00935">
    <property type="entry name" value="OmpH"/>
    <property type="match status" value="1"/>
</dbReference>
<accession>A0A5C6VCW9</accession>
<dbReference type="RefSeq" id="WP_147014164.1">
    <property type="nucleotide sequence ID" value="NZ_VORB01000004.1"/>
</dbReference>
<sequence>MNPKVNSALHIISFVLISLLVLDRVGVFGEKEKKAKPVSQQGEGFNFAYIHSDSLSANYKFIAERAKELAEKEQKLTEKLNIKVKKLETRFAQLQSKADIMTRAELEAAQAEVQSMEMEINQLRMQLAQELDQERIKMQMELYKRVEDVLKDKAAEHGYQTIYSYTQGGQVLYINPDRNITDEVLEVLNAEKSEE</sequence>
<feature type="coiled-coil region" evidence="3">
    <location>
        <begin position="59"/>
        <end position="133"/>
    </location>
</feature>
<evidence type="ECO:0000256" key="3">
    <source>
        <dbReference type="SAM" id="Coils"/>
    </source>
</evidence>
<comment type="caution">
    <text evidence="4">The sequence shown here is derived from an EMBL/GenBank/DDBJ whole genome shotgun (WGS) entry which is preliminary data.</text>
</comment>
<dbReference type="SUPFAM" id="SSF111384">
    <property type="entry name" value="OmpH-like"/>
    <property type="match status" value="1"/>
</dbReference>
<reference evidence="4 5" key="1">
    <citation type="submission" date="2019-08" db="EMBL/GenBank/DDBJ databases">
        <title>Genome of Luteibaculum oceani JCM 18817.</title>
        <authorList>
            <person name="Bowman J.P."/>
        </authorList>
    </citation>
    <scope>NUCLEOTIDE SEQUENCE [LARGE SCALE GENOMIC DNA]</scope>
    <source>
        <strain evidence="4 5">JCM 18817</strain>
    </source>
</reference>
<keyword evidence="3" id="KW-0175">Coiled coil</keyword>
<dbReference type="GO" id="GO:0051082">
    <property type="term" value="F:unfolded protein binding"/>
    <property type="evidence" value="ECO:0007669"/>
    <property type="project" value="InterPro"/>
</dbReference>
<dbReference type="OrthoDB" id="1145062at2"/>
<dbReference type="GO" id="GO:0005829">
    <property type="term" value="C:cytosol"/>
    <property type="evidence" value="ECO:0007669"/>
    <property type="project" value="TreeGrafter"/>
</dbReference>